<proteinExistence type="inferred from homology"/>
<dbReference type="Proteomes" id="UP000190064">
    <property type="component" value="Unassembled WGS sequence"/>
</dbReference>
<dbReference type="InterPro" id="IPR003660">
    <property type="entry name" value="HAMP_dom"/>
</dbReference>
<dbReference type="SMART" id="SM01049">
    <property type="entry name" value="Cache_2"/>
    <property type="match status" value="1"/>
</dbReference>
<dbReference type="EMBL" id="MTSD02000001">
    <property type="protein sequence ID" value="OOV88849.1"/>
    <property type="molecule type" value="Genomic_DNA"/>
</dbReference>
<evidence type="ECO:0000256" key="1">
    <source>
        <dbReference type="ARBA" id="ARBA00004651"/>
    </source>
</evidence>
<evidence type="ECO:0000256" key="4">
    <source>
        <dbReference type="ARBA" id="ARBA00022989"/>
    </source>
</evidence>
<keyword evidence="13" id="KW-1185">Reference proteome</keyword>
<dbReference type="FunFam" id="1.10.287.950:FF:000001">
    <property type="entry name" value="Methyl-accepting chemotaxis sensory transducer"/>
    <property type="match status" value="1"/>
</dbReference>
<dbReference type="GO" id="GO:0006935">
    <property type="term" value="P:chemotaxis"/>
    <property type="evidence" value="ECO:0007669"/>
    <property type="project" value="InterPro"/>
</dbReference>
<dbReference type="GO" id="GO:0007165">
    <property type="term" value="P:signal transduction"/>
    <property type="evidence" value="ECO:0007669"/>
    <property type="project" value="UniProtKB-KW"/>
</dbReference>
<feature type="domain" description="Methyl-accepting transducer" evidence="10">
    <location>
        <begin position="272"/>
        <end position="508"/>
    </location>
</feature>
<evidence type="ECO:0008006" key="14">
    <source>
        <dbReference type="Google" id="ProtNLM"/>
    </source>
</evidence>
<dbReference type="PRINTS" id="PR00260">
    <property type="entry name" value="CHEMTRNSDUCR"/>
</dbReference>
<dbReference type="SMART" id="SM00304">
    <property type="entry name" value="HAMP"/>
    <property type="match status" value="1"/>
</dbReference>
<feature type="domain" description="HAMP" evidence="11">
    <location>
        <begin position="213"/>
        <end position="267"/>
    </location>
</feature>
<feature type="transmembrane region" description="Helical" evidence="9">
    <location>
        <begin position="14"/>
        <end position="33"/>
    </location>
</feature>
<evidence type="ECO:0000313" key="12">
    <source>
        <dbReference type="EMBL" id="OOV88849.1"/>
    </source>
</evidence>
<keyword evidence="5 9" id="KW-0472">Membrane</keyword>
<keyword evidence="6 8" id="KW-0807">Transducer</keyword>
<organism evidence="12 13">
    <name type="scientific">Oceanospirillum linum</name>
    <dbReference type="NCBI Taxonomy" id="966"/>
    <lineage>
        <taxon>Bacteria</taxon>
        <taxon>Pseudomonadati</taxon>
        <taxon>Pseudomonadota</taxon>
        <taxon>Gammaproteobacteria</taxon>
        <taxon>Oceanospirillales</taxon>
        <taxon>Oceanospirillaceae</taxon>
        <taxon>Oceanospirillum</taxon>
    </lineage>
</organism>
<evidence type="ECO:0000256" key="2">
    <source>
        <dbReference type="ARBA" id="ARBA00022475"/>
    </source>
</evidence>
<dbReference type="PROSITE" id="PS50111">
    <property type="entry name" value="CHEMOTAXIS_TRANSDUC_2"/>
    <property type="match status" value="1"/>
</dbReference>
<dbReference type="SUPFAM" id="SSF103190">
    <property type="entry name" value="Sensory domain-like"/>
    <property type="match status" value="1"/>
</dbReference>
<dbReference type="AlphaFoldDB" id="A0A1T1HG66"/>
<dbReference type="SUPFAM" id="SSF58104">
    <property type="entry name" value="Methyl-accepting chemotaxis protein (MCP) signaling domain"/>
    <property type="match status" value="1"/>
</dbReference>
<comment type="similarity">
    <text evidence="7">Belongs to the methyl-accepting chemotaxis (MCP) protein family.</text>
</comment>
<feature type="transmembrane region" description="Helical" evidence="9">
    <location>
        <begin position="190"/>
        <end position="212"/>
    </location>
</feature>
<evidence type="ECO:0000259" key="11">
    <source>
        <dbReference type="PROSITE" id="PS50885"/>
    </source>
</evidence>
<dbReference type="InterPro" id="IPR004089">
    <property type="entry name" value="MCPsignal_dom"/>
</dbReference>
<dbReference type="Pfam" id="PF00672">
    <property type="entry name" value="HAMP"/>
    <property type="match status" value="1"/>
</dbReference>
<dbReference type="PROSITE" id="PS50885">
    <property type="entry name" value="HAMP"/>
    <property type="match status" value="1"/>
</dbReference>
<keyword evidence="2" id="KW-1003">Cell membrane</keyword>
<dbReference type="CDD" id="cd11386">
    <property type="entry name" value="MCP_signal"/>
    <property type="match status" value="1"/>
</dbReference>
<evidence type="ECO:0000256" key="9">
    <source>
        <dbReference type="SAM" id="Phobius"/>
    </source>
</evidence>
<sequence length="544" mass="59568">METLLRRFHIQHRIWFMLLLAFISMALLLYITLKQERASYNELKLTELRHLAQSATALLEEFDRRVQTGEMTLGAAQSEVKSLINSMQFGQNDYFWIMDLDGITIMHPDPNEIGKGVSNTVDINGKYFLRPVPSELAAKGESISEYHWQRAGASTPSPKISYILAYKPWGWAVVTGVYVDDIEDAFWRQAYSVISVSALIVSIIALIAWSIARSITHPLKLTVQAMEGISRGEGDLTVRLKEEGSDEISLLTHYFNSFVERIHQVVIQTGKSSEAVSAAAEELSSITSESSTTITRQAKETDQVATAIEEMSTTVHEVAQNAGQAAGAANSADQEALQGKQQVESAIKAIHDLTGQVKNSADVIQKLRSDSENIGGVLDVIRNVAEQTNLLALNAAIEAARAGEHGRGFAVVADEVRTLAQRTQESTDEIQGIIEQLQNGALQAVSVMDESLSFTEATEATAAKAGESLDRILASVESIRDQNDLIASAAEEQSLVAEEINRNVVNIVDLSQTTSESTAQVNQASEELAKQADNLHNLVRQFRV</sequence>
<evidence type="ECO:0000313" key="13">
    <source>
        <dbReference type="Proteomes" id="UP000190064"/>
    </source>
</evidence>
<protein>
    <recommendedName>
        <fullName evidence="14">Chemotaxis protein</fullName>
    </recommendedName>
</protein>
<keyword evidence="3 9" id="KW-0812">Transmembrane</keyword>
<comment type="caution">
    <text evidence="12">The sequence shown here is derived from an EMBL/GenBank/DDBJ whole genome shotgun (WGS) entry which is preliminary data.</text>
</comment>
<evidence type="ECO:0000259" key="10">
    <source>
        <dbReference type="PROSITE" id="PS50111"/>
    </source>
</evidence>
<dbReference type="Gene3D" id="3.30.450.20">
    <property type="entry name" value="PAS domain"/>
    <property type="match status" value="1"/>
</dbReference>
<keyword evidence="4 9" id="KW-1133">Transmembrane helix</keyword>
<dbReference type="CDD" id="cd06225">
    <property type="entry name" value="HAMP"/>
    <property type="match status" value="1"/>
</dbReference>
<name>A0A1T1HG66_OCELI</name>
<dbReference type="GO" id="GO:0004888">
    <property type="term" value="F:transmembrane signaling receptor activity"/>
    <property type="evidence" value="ECO:0007669"/>
    <property type="project" value="InterPro"/>
</dbReference>
<dbReference type="PANTHER" id="PTHR32089:SF119">
    <property type="entry name" value="METHYL-ACCEPTING CHEMOTAXIS PROTEIN CTPL"/>
    <property type="match status" value="1"/>
</dbReference>
<evidence type="ECO:0000256" key="6">
    <source>
        <dbReference type="ARBA" id="ARBA00023224"/>
    </source>
</evidence>
<evidence type="ECO:0000256" key="8">
    <source>
        <dbReference type="PROSITE-ProRule" id="PRU00284"/>
    </source>
</evidence>
<dbReference type="RefSeq" id="WP_077243304.1">
    <property type="nucleotide sequence ID" value="NZ_FXTS01000004.1"/>
</dbReference>
<dbReference type="PANTHER" id="PTHR32089">
    <property type="entry name" value="METHYL-ACCEPTING CHEMOTAXIS PROTEIN MCPB"/>
    <property type="match status" value="1"/>
</dbReference>
<dbReference type="CDD" id="cd12912">
    <property type="entry name" value="PDC2_MCP_like"/>
    <property type="match status" value="1"/>
</dbReference>
<evidence type="ECO:0000256" key="5">
    <source>
        <dbReference type="ARBA" id="ARBA00023136"/>
    </source>
</evidence>
<reference evidence="12" key="1">
    <citation type="submission" date="2017-02" db="EMBL/GenBank/DDBJ databases">
        <title>Draft Genome Sequence of the Salt Water Bacterium Oceanospirillum linum ATCC 11336.</title>
        <authorList>
            <person name="Trachtenberg A.M."/>
            <person name="Carney J.G."/>
            <person name="Linnane J.D."/>
            <person name="Rheaume B.A."/>
            <person name="Pitts N.L."/>
            <person name="Mykles D.L."/>
            <person name="Maclea K.S."/>
        </authorList>
    </citation>
    <scope>NUCLEOTIDE SEQUENCE [LARGE SCALE GENOMIC DNA]</scope>
    <source>
        <strain evidence="12">ATCC 11336</strain>
    </source>
</reference>
<dbReference type="InterPro" id="IPR033480">
    <property type="entry name" value="sCache_2"/>
</dbReference>
<evidence type="ECO:0000256" key="3">
    <source>
        <dbReference type="ARBA" id="ARBA00022692"/>
    </source>
</evidence>
<dbReference type="InterPro" id="IPR004090">
    <property type="entry name" value="Chemotax_Me-accpt_rcpt"/>
</dbReference>
<dbReference type="SMART" id="SM00283">
    <property type="entry name" value="MA"/>
    <property type="match status" value="1"/>
</dbReference>
<accession>A0A1T1HG66</accession>
<dbReference type="Pfam" id="PF00015">
    <property type="entry name" value="MCPsignal"/>
    <property type="match status" value="1"/>
</dbReference>
<evidence type="ECO:0000256" key="7">
    <source>
        <dbReference type="ARBA" id="ARBA00029447"/>
    </source>
</evidence>
<dbReference type="STRING" id="966.BTA35_0205120"/>
<comment type="subcellular location">
    <subcellularLocation>
        <location evidence="1">Cell membrane</location>
        <topology evidence="1">Multi-pass membrane protein</topology>
    </subcellularLocation>
</comment>
<dbReference type="InterPro" id="IPR029151">
    <property type="entry name" value="Sensor-like_sf"/>
</dbReference>
<dbReference type="Gene3D" id="1.10.287.950">
    <property type="entry name" value="Methyl-accepting chemotaxis protein"/>
    <property type="match status" value="1"/>
</dbReference>
<dbReference type="GO" id="GO:0005886">
    <property type="term" value="C:plasma membrane"/>
    <property type="evidence" value="ECO:0007669"/>
    <property type="project" value="UniProtKB-SubCell"/>
</dbReference>
<dbReference type="Pfam" id="PF17200">
    <property type="entry name" value="sCache_2"/>
    <property type="match status" value="1"/>
</dbReference>
<gene>
    <name evidence="12" type="ORF">BTA35_0205120</name>
</gene>